<name>A0A064C120_STREE</name>
<accession>A0A064C120</accession>
<proteinExistence type="predicted"/>
<comment type="caution">
    <text evidence="2">The sequence shown here is derived from an EMBL/GenBank/DDBJ whole genome shotgun (WGS) entry which is preliminary data.</text>
</comment>
<organism evidence="2 4">
    <name type="scientific">Streptococcus pneumoniae</name>
    <dbReference type="NCBI Taxonomy" id="1313"/>
    <lineage>
        <taxon>Bacteria</taxon>
        <taxon>Bacillati</taxon>
        <taxon>Bacillota</taxon>
        <taxon>Bacilli</taxon>
        <taxon>Lactobacillales</taxon>
        <taxon>Streptococcaceae</taxon>
        <taxon>Streptococcus</taxon>
    </lineage>
</organism>
<evidence type="ECO:0000313" key="2">
    <source>
        <dbReference type="EMBL" id="CKJ28302.1"/>
    </source>
</evidence>
<dbReference type="RefSeq" id="WP_016569764.1">
    <property type="nucleotide sequence ID" value="NZ_CMVG01000009.1"/>
</dbReference>
<reference evidence="3 5" key="2">
    <citation type="submission" date="2019-07" db="EMBL/GenBank/DDBJ databases">
        <authorList>
            <person name="Mohale T."/>
        </authorList>
    </citation>
    <scope>NUCLEOTIDE SEQUENCE [LARGE SCALE GENOMIC DNA]</scope>
    <source>
        <strain evidence="3 5">NTPn 59</strain>
    </source>
</reference>
<evidence type="ECO:0000313" key="5">
    <source>
        <dbReference type="Proteomes" id="UP000315060"/>
    </source>
</evidence>
<dbReference type="GO" id="GO:0016853">
    <property type="term" value="F:isomerase activity"/>
    <property type="evidence" value="ECO:0007669"/>
    <property type="project" value="UniProtKB-KW"/>
</dbReference>
<protein>
    <submittedName>
        <fullName evidence="2">Parvulin-like peptidyl-prolyl isomerase</fullName>
    </submittedName>
    <submittedName>
        <fullName evidence="3">Peptidylprolyl isomerase</fullName>
    </submittedName>
</protein>
<evidence type="ECO:0000313" key="4">
    <source>
        <dbReference type="Proteomes" id="UP000045541"/>
    </source>
</evidence>
<dbReference type="EMBL" id="VMYC01000097">
    <property type="protein sequence ID" value="TVX69994.1"/>
    <property type="molecule type" value="Genomic_DNA"/>
</dbReference>
<evidence type="ECO:0000313" key="3">
    <source>
        <dbReference type="EMBL" id="TVX69994.1"/>
    </source>
</evidence>
<dbReference type="Proteomes" id="UP000315060">
    <property type="component" value="Unassembled WGS sequence"/>
</dbReference>
<sequence length="212" mass="24053">MLNKMKVSFLLGLGGLAVMSFVVMMGYTIGSQSVTHHMQKQIQTEAHKLLTQEKEKEKASVLSDELVKEFLTQYYTKGKLGENNNRIKLYMTDSAYKEEVARQEDSINQVYKDYMLDYRFETAQIYVNTEANEALAEVSYQVVYVSDVSDKAQKSTQTETKSLKLSYTKMSDKFLVKQVTVWNGKLENLKEVSDGADSSIPDIQGTTTSETN</sequence>
<dbReference type="AlphaFoldDB" id="A0A064C120"/>
<gene>
    <name evidence="3" type="ORF">AZJ28_06150</name>
    <name evidence="2" type="ORF">ERS096071_01832</name>
</gene>
<dbReference type="Proteomes" id="UP000045541">
    <property type="component" value="Unassembled WGS sequence"/>
</dbReference>
<evidence type="ECO:0000256" key="1">
    <source>
        <dbReference type="SAM" id="MobiDB-lite"/>
    </source>
</evidence>
<dbReference type="EMBL" id="CMWB01000041">
    <property type="protein sequence ID" value="CKJ28302.1"/>
    <property type="molecule type" value="Genomic_DNA"/>
</dbReference>
<reference evidence="2 4" key="1">
    <citation type="submission" date="2015-03" db="EMBL/GenBank/DDBJ databases">
        <authorList>
            <consortium name="Pathogen Informatics"/>
            <person name="Murphy D."/>
        </authorList>
    </citation>
    <scope>NUCLEOTIDE SEQUENCE [LARGE SCALE GENOMIC DNA]</scope>
    <source>
        <strain evidence="2 4">0310</strain>
    </source>
</reference>
<feature type="region of interest" description="Disordered" evidence="1">
    <location>
        <begin position="193"/>
        <end position="212"/>
    </location>
</feature>
<keyword evidence="2" id="KW-0413">Isomerase</keyword>